<comment type="subcellular location">
    <subcellularLocation>
        <location evidence="1">Periplasm</location>
    </subcellularLocation>
</comment>
<evidence type="ECO:0000256" key="4">
    <source>
        <dbReference type="ARBA" id="ARBA00022764"/>
    </source>
</evidence>
<dbReference type="Pfam" id="PF07813">
    <property type="entry name" value="LTXXQ"/>
    <property type="match status" value="1"/>
</dbReference>
<dbReference type="PANTHER" id="PTHR38102:SF1">
    <property type="entry name" value="PERIPLASMIC CHAPERONE SPY"/>
    <property type="match status" value="1"/>
</dbReference>
<dbReference type="InterPro" id="IPR012899">
    <property type="entry name" value="LTXXQ"/>
</dbReference>
<dbReference type="RefSeq" id="WP_162050042.1">
    <property type="nucleotide sequence ID" value="NZ_AP019011.1"/>
</dbReference>
<protein>
    <submittedName>
        <fullName evidence="5">Uncharacterized protein</fullName>
    </submittedName>
</protein>
<dbReference type="PANTHER" id="PTHR38102">
    <property type="entry name" value="PERIPLASMIC CHAPERONE SPY"/>
    <property type="match status" value="1"/>
</dbReference>
<reference evidence="6" key="1">
    <citation type="submission" date="2020-01" db="EMBL/GenBank/DDBJ databases">
        <title>Phosphoaccumulans saitamaens gen. nov., sp. nov., a polyphosphate accumulating bacterium isolated from surface river water.</title>
        <authorList>
            <person name="Watanabe K."/>
            <person name="Suda W."/>
        </authorList>
    </citation>
    <scope>NUCLEOTIDE SEQUENCE [LARGE SCALE GENOMIC DNA]</scope>
    <source>
        <strain evidence="6">ICHIAU1</strain>
    </source>
</reference>
<dbReference type="AlphaFoldDB" id="A0A679I8Q1"/>
<comment type="similarity">
    <text evidence="2">Belongs to the CpxP/Spy family.</text>
</comment>
<evidence type="ECO:0000256" key="1">
    <source>
        <dbReference type="ARBA" id="ARBA00004418"/>
    </source>
</evidence>
<keyword evidence="6" id="KW-1185">Reference proteome</keyword>
<dbReference type="OrthoDB" id="8589301at2"/>
<sequence>MAAKNARFSPTVIRFIAVSTIALGLLPVSAQAAEPAMCDHYTYHAGSQAIPAHYKALGLSADQQEKLRAIAAAHQEVMSNNLQRLRDNKKMESALIESADFDESKAQRLVDTEAKIMAENHLATLRFRHEIYQILTPEQRAKLETSRRHRHEARHRSKTN</sequence>
<dbReference type="Proteomes" id="UP000463961">
    <property type="component" value="Chromosome"/>
</dbReference>
<proteinExistence type="inferred from homology"/>
<keyword evidence="3" id="KW-0732">Signal</keyword>
<accession>A0A679I8Q1</accession>
<evidence type="ECO:0000313" key="5">
    <source>
        <dbReference type="EMBL" id="BBU69244.1"/>
    </source>
</evidence>
<dbReference type="EMBL" id="AP022345">
    <property type="protein sequence ID" value="BBU69244.1"/>
    <property type="molecule type" value="Genomic_DNA"/>
</dbReference>
<evidence type="ECO:0000256" key="2">
    <source>
        <dbReference type="ARBA" id="ARBA00008441"/>
    </source>
</evidence>
<evidence type="ECO:0000313" key="6">
    <source>
        <dbReference type="Proteomes" id="UP000463961"/>
    </source>
</evidence>
<dbReference type="PIRSF" id="PIRSF034445">
    <property type="entry name" value="CpxP_Spy"/>
    <property type="match status" value="1"/>
</dbReference>
<dbReference type="GO" id="GO:0051082">
    <property type="term" value="F:unfolded protein binding"/>
    <property type="evidence" value="ECO:0007669"/>
    <property type="project" value="TreeGrafter"/>
</dbReference>
<organism evidence="5 6">
    <name type="scientific">Fluviibacter phosphoraccumulans</name>
    <dbReference type="NCBI Taxonomy" id="1751046"/>
    <lineage>
        <taxon>Bacteria</taxon>
        <taxon>Pseudomonadati</taxon>
        <taxon>Pseudomonadota</taxon>
        <taxon>Betaproteobacteria</taxon>
        <taxon>Rhodocyclales</taxon>
        <taxon>Fluviibacteraceae</taxon>
        <taxon>Fluviibacter</taxon>
    </lineage>
</organism>
<dbReference type="Gene3D" id="1.20.120.1490">
    <property type="match status" value="1"/>
</dbReference>
<evidence type="ECO:0000256" key="3">
    <source>
        <dbReference type="ARBA" id="ARBA00022729"/>
    </source>
</evidence>
<dbReference type="CDD" id="cd09916">
    <property type="entry name" value="CpxP_like"/>
    <property type="match status" value="1"/>
</dbReference>
<dbReference type="InterPro" id="IPR052211">
    <property type="entry name" value="Cpx_auxiliary_protein"/>
</dbReference>
<dbReference type="GO" id="GO:0030288">
    <property type="term" value="C:outer membrane-bounded periplasmic space"/>
    <property type="evidence" value="ECO:0007669"/>
    <property type="project" value="TreeGrafter"/>
</dbReference>
<name>A0A679I8Q1_9RHOO</name>
<gene>
    <name evidence="5" type="ORF">ICHIAU1_15270</name>
</gene>
<keyword evidence="4" id="KW-0574">Periplasm</keyword>